<geneLocation type="plasmid" evidence="1 2">
    <name>pCRI9333.03</name>
</geneLocation>
<dbReference type="EMBL" id="CP003623">
    <property type="protein sequence ID" value="AFZ15601.1"/>
    <property type="molecule type" value="Genomic_DNA"/>
</dbReference>
<keyword evidence="1" id="KW-0614">Plasmid</keyword>
<proteinExistence type="predicted"/>
<sequence length="100" mass="11699">MHRPSYITEQKWQQIYSFIHAKTRMTPQQFVSKWGVTSGFIAELCHCNESTVANWINGNFGDSSSQRPHQLKLFIADLMLSDFEGLPEKFKSLFCPDWQR</sequence>
<protein>
    <submittedName>
        <fullName evidence="1">Uncharacterized protein</fullName>
    </submittedName>
</protein>
<dbReference type="OrthoDB" id="532665at2"/>
<dbReference type="Proteomes" id="UP000010472">
    <property type="component" value="Plasmid pCRI9333.03"/>
</dbReference>
<evidence type="ECO:0000313" key="1">
    <source>
        <dbReference type="EMBL" id="AFZ15601.1"/>
    </source>
</evidence>
<gene>
    <name evidence="1" type="ORF">Cri9333_4835</name>
</gene>
<reference evidence="1 2" key="1">
    <citation type="submission" date="2012-06" db="EMBL/GenBank/DDBJ databases">
        <title>Finished plasmid 3 of genome of Crinalium epipsammum PCC 9333.</title>
        <authorList>
            <consortium name="US DOE Joint Genome Institute"/>
            <person name="Gugger M."/>
            <person name="Coursin T."/>
            <person name="Rippka R."/>
            <person name="Tandeau De Marsac N."/>
            <person name="Huntemann M."/>
            <person name="Wei C.-L."/>
            <person name="Han J."/>
            <person name="Detter J.C."/>
            <person name="Han C."/>
            <person name="Tapia R."/>
            <person name="Davenport K."/>
            <person name="Daligault H."/>
            <person name="Erkkila T."/>
            <person name="Gu W."/>
            <person name="Munk A.C.C."/>
            <person name="Teshima H."/>
            <person name="Xu Y."/>
            <person name="Chain P."/>
            <person name="Chen A."/>
            <person name="Krypides N."/>
            <person name="Mavromatis K."/>
            <person name="Markowitz V."/>
            <person name="Szeto E."/>
            <person name="Ivanova N."/>
            <person name="Mikhailova N."/>
            <person name="Ovchinnikova G."/>
            <person name="Pagani I."/>
            <person name="Pati A."/>
            <person name="Goodwin L."/>
            <person name="Peters L."/>
            <person name="Pitluck S."/>
            <person name="Woyke T."/>
            <person name="Kerfeld C."/>
        </authorList>
    </citation>
    <scope>NUCLEOTIDE SEQUENCE [LARGE SCALE GENOMIC DNA]</scope>
    <source>
        <strain evidence="1 2">PCC 9333</strain>
        <plasmid evidence="2">Plasmid pCRI9333.03</plasmid>
    </source>
</reference>
<keyword evidence="2" id="KW-1185">Reference proteome</keyword>
<dbReference type="AlphaFoldDB" id="K9W5Z9"/>
<evidence type="ECO:0000313" key="2">
    <source>
        <dbReference type="Proteomes" id="UP000010472"/>
    </source>
</evidence>
<organism evidence="1 2">
    <name type="scientific">Crinalium epipsammum PCC 9333</name>
    <dbReference type="NCBI Taxonomy" id="1173022"/>
    <lineage>
        <taxon>Bacteria</taxon>
        <taxon>Bacillati</taxon>
        <taxon>Cyanobacteriota</taxon>
        <taxon>Cyanophyceae</taxon>
        <taxon>Gomontiellales</taxon>
        <taxon>Gomontiellaceae</taxon>
        <taxon>Crinalium</taxon>
    </lineage>
</organism>
<dbReference type="KEGG" id="cep:Cri9333_4835"/>
<dbReference type="RefSeq" id="WP_015205597.1">
    <property type="nucleotide sequence ID" value="NC_019754.1"/>
</dbReference>
<dbReference type="HOGENOM" id="CLU_155840_0_0_3"/>
<name>K9W5Z9_9CYAN</name>
<accession>K9W5Z9</accession>